<evidence type="ECO:0000313" key="3">
    <source>
        <dbReference type="Proteomes" id="UP001642484"/>
    </source>
</evidence>
<gene>
    <name evidence="2" type="ORF">CCMP2556_LOCUS27327</name>
</gene>
<organism evidence="2 3">
    <name type="scientific">Durusdinium trenchii</name>
    <dbReference type="NCBI Taxonomy" id="1381693"/>
    <lineage>
        <taxon>Eukaryota</taxon>
        <taxon>Sar</taxon>
        <taxon>Alveolata</taxon>
        <taxon>Dinophyceae</taxon>
        <taxon>Suessiales</taxon>
        <taxon>Symbiodiniaceae</taxon>
        <taxon>Durusdinium</taxon>
    </lineage>
</organism>
<protein>
    <submittedName>
        <fullName evidence="2">Uncharacterized protein</fullName>
    </submittedName>
</protein>
<dbReference type="Proteomes" id="UP001642484">
    <property type="component" value="Unassembled WGS sequence"/>
</dbReference>
<feature type="region of interest" description="Disordered" evidence="1">
    <location>
        <begin position="1"/>
        <end position="20"/>
    </location>
</feature>
<accession>A0ABP0MVC6</accession>
<name>A0ABP0MVC6_9DINO</name>
<evidence type="ECO:0000313" key="2">
    <source>
        <dbReference type="EMBL" id="CAK9054694.1"/>
    </source>
</evidence>
<keyword evidence="3" id="KW-1185">Reference proteome</keyword>
<proteinExistence type="predicted"/>
<comment type="caution">
    <text evidence="2">The sequence shown here is derived from an EMBL/GenBank/DDBJ whole genome shotgun (WGS) entry which is preliminary data.</text>
</comment>
<reference evidence="2 3" key="1">
    <citation type="submission" date="2024-02" db="EMBL/GenBank/DDBJ databases">
        <authorList>
            <person name="Chen Y."/>
            <person name="Shah S."/>
            <person name="Dougan E. K."/>
            <person name="Thang M."/>
            <person name="Chan C."/>
        </authorList>
    </citation>
    <scope>NUCLEOTIDE SEQUENCE [LARGE SCALE GENOMIC DNA]</scope>
</reference>
<sequence length="172" mass="18163">MRLSLLGQDGAETGLSFSSPTVPRLRSGDLQDLACYLGGPVQKRLSAKRHAASFFNEADLAPPGGLPPPNGWGEGNDSPCQTCACTETHGDGASAEEPDVGEDAYPKMVFPNVPHHSFYPHRRGYRISHARIFGLFFAGLGCGYAAANSATQKQKQELGEDEELAGSAAEGA</sequence>
<dbReference type="EMBL" id="CAXAMN010019646">
    <property type="protein sequence ID" value="CAK9054694.1"/>
    <property type="molecule type" value="Genomic_DNA"/>
</dbReference>
<feature type="region of interest" description="Disordered" evidence="1">
    <location>
        <begin position="151"/>
        <end position="172"/>
    </location>
</feature>
<evidence type="ECO:0000256" key="1">
    <source>
        <dbReference type="SAM" id="MobiDB-lite"/>
    </source>
</evidence>